<dbReference type="Pfam" id="PF00440">
    <property type="entry name" value="TetR_N"/>
    <property type="match status" value="1"/>
</dbReference>
<sequence>MARTRAFNREQALQQAIRVFCDKGFSAASTDELMQAMQLGRQSMYNTFGDKRALYMQAMRQYYADSVSDLILKLGKGVSPLAGLENALLAFASRAQHEGTSGCMGVNAICEFGLEDPEINQLRDTAGQTLTAAFERALNEAREAGEIDREIDAPVAARYLMTSLSGLKISAKAGASIQVLQETARFALRSLK</sequence>
<proteinExistence type="predicted"/>
<evidence type="ECO:0000313" key="6">
    <source>
        <dbReference type="EMBL" id="NWB99714.1"/>
    </source>
</evidence>
<comment type="caution">
    <text evidence="6">The sequence shown here is derived from an EMBL/GenBank/DDBJ whole genome shotgun (WGS) entry which is preliminary data.</text>
</comment>
<keyword evidence="2 4" id="KW-0238">DNA-binding</keyword>
<dbReference type="Gene3D" id="1.10.10.60">
    <property type="entry name" value="Homeodomain-like"/>
    <property type="match status" value="1"/>
</dbReference>
<dbReference type="PANTHER" id="PTHR47506">
    <property type="entry name" value="TRANSCRIPTIONAL REGULATORY PROTEIN"/>
    <property type="match status" value="1"/>
</dbReference>
<evidence type="ECO:0000256" key="3">
    <source>
        <dbReference type="ARBA" id="ARBA00023163"/>
    </source>
</evidence>
<dbReference type="AlphaFoldDB" id="A0A7Y7XHF9"/>
<dbReference type="PANTHER" id="PTHR47506:SF10">
    <property type="entry name" value="TRANSCRIPTIONAL REGULATORY PROTEIN"/>
    <property type="match status" value="1"/>
</dbReference>
<dbReference type="RefSeq" id="WP_177105291.1">
    <property type="nucleotide sequence ID" value="NZ_JACAQB010000026.1"/>
</dbReference>
<name>A0A7Y7XHF9_9PSED</name>
<dbReference type="Pfam" id="PF16925">
    <property type="entry name" value="TetR_C_13"/>
    <property type="match status" value="1"/>
</dbReference>
<dbReference type="GO" id="GO:0003677">
    <property type="term" value="F:DNA binding"/>
    <property type="evidence" value="ECO:0007669"/>
    <property type="project" value="UniProtKB-UniRule"/>
</dbReference>
<evidence type="ECO:0000256" key="1">
    <source>
        <dbReference type="ARBA" id="ARBA00023015"/>
    </source>
</evidence>
<accession>A0A7Y7XHF9</accession>
<evidence type="ECO:0000313" key="7">
    <source>
        <dbReference type="Proteomes" id="UP000539985"/>
    </source>
</evidence>
<evidence type="ECO:0000259" key="5">
    <source>
        <dbReference type="PROSITE" id="PS50977"/>
    </source>
</evidence>
<dbReference type="InterPro" id="IPR036271">
    <property type="entry name" value="Tet_transcr_reg_TetR-rel_C_sf"/>
</dbReference>
<feature type="domain" description="HTH tetR-type" evidence="5">
    <location>
        <begin position="6"/>
        <end position="66"/>
    </location>
</feature>
<dbReference type="SUPFAM" id="SSF46689">
    <property type="entry name" value="Homeodomain-like"/>
    <property type="match status" value="1"/>
</dbReference>
<evidence type="ECO:0000256" key="2">
    <source>
        <dbReference type="ARBA" id="ARBA00023125"/>
    </source>
</evidence>
<evidence type="ECO:0000256" key="4">
    <source>
        <dbReference type="PROSITE-ProRule" id="PRU00335"/>
    </source>
</evidence>
<dbReference type="Proteomes" id="UP000539985">
    <property type="component" value="Unassembled WGS sequence"/>
</dbReference>
<dbReference type="InterPro" id="IPR001647">
    <property type="entry name" value="HTH_TetR"/>
</dbReference>
<dbReference type="InterPro" id="IPR011075">
    <property type="entry name" value="TetR_C"/>
</dbReference>
<protein>
    <submittedName>
        <fullName evidence="6">TetR/AcrR family transcriptional regulator</fullName>
    </submittedName>
</protein>
<organism evidence="6 7">
    <name type="scientific">Pseudomonas gingeri</name>
    <dbReference type="NCBI Taxonomy" id="117681"/>
    <lineage>
        <taxon>Bacteria</taxon>
        <taxon>Pseudomonadati</taxon>
        <taxon>Pseudomonadota</taxon>
        <taxon>Gammaproteobacteria</taxon>
        <taxon>Pseudomonadales</taxon>
        <taxon>Pseudomonadaceae</taxon>
        <taxon>Pseudomonas</taxon>
    </lineage>
</organism>
<dbReference type="PROSITE" id="PS50977">
    <property type="entry name" value="HTH_TETR_2"/>
    <property type="match status" value="1"/>
</dbReference>
<dbReference type="Gene3D" id="1.10.357.10">
    <property type="entry name" value="Tetracycline Repressor, domain 2"/>
    <property type="match status" value="1"/>
</dbReference>
<keyword evidence="1" id="KW-0805">Transcription regulation</keyword>
<dbReference type="SUPFAM" id="SSF48498">
    <property type="entry name" value="Tetracyclin repressor-like, C-terminal domain"/>
    <property type="match status" value="1"/>
</dbReference>
<dbReference type="EMBL" id="JACAQB010000026">
    <property type="protein sequence ID" value="NWB99714.1"/>
    <property type="molecule type" value="Genomic_DNA"/>
</dbReference>
<dbReference type="InterPro" id="IPR009057">
    <property type="entry name" value="Homeodomain-like_sf"/>
</dbReference>
<reference evidence="6 7" key="1">
    <citation type="submission" date="2020-04" db="EMBL/GenBank/DDBJ databases">
        <title>Molecular characterization of pseudomonads from Agaricus bisporus reveal novel blotch 2 pathogens in Western Europe.</title>
        <authorList>
            <person name="Taparia T."/>
            <person name="Krijger M."/>
            <person name="Haynes E."/>
            <person name="Elpinstone J.G."/>
            <person name="Noble R."/>
            <person name="Van Der Wolf J."/>
        </authorList>
    </citation>
    <scope>NUCLEOTIDE SEQUENCE [LARGE SCALE GENOMIC DNA]</scope>
    <source>
        <strain evidence="6 7">H7001</strain>
    </source>
</reference>
<keyword evidence="3" id="KW-0804">Transcription</keyword>
<gene>
    <name evidence="6" type="ORF">HX882_27965</name>
</gene>
<feature type="DNA-binding region" description="H-T-H motif" evidence="4">
    <location>
        <begin position="29"/>
        <end position="48"/>
    </location>
</feature>